<keyword evidence="1" id="KW-0963">Cytoplasm</keyword>
<dbReference type="KEGG" id="rba:RB7010"/>
<keyword evidence="12" id="KW-1185">Reference proteome</keyword>
<dbReference type="Pfam" id="PF01541">
    <property type="entry name" value="GIY-YIG"/>
    <property type="match status" value="1"/>
</dbReference>
<dbReference type="PANTHER" id="PTHR30562">
    <property type="entry name" value="UVRC/OXIDOREDUCTASE"/>
    <property type="match status" value="1"/>
</dbReference>
<name>Q7UPD6_RHOBA</name>
<evidence type="ECO:0000313" key="12">
    <source>
        <dbReference type="Proteomes" id="UP000001025"/>
    </source>
</evidence>
<evidence type="ECO:0000256" key="7">
    <source>
        <dbReference type="SAM" id="MobiDB-lite"/>
    </source>
</evidence>
<dbReference type="Gene3D" id="3.40.1440.10">
    <property type="entry name" value="GIY-YIG endonuclease"/>
    <property type="match status" value="1"/>
</dbReference>
<dbReference type="GO" id="GO:0009381">
    <property type="term" value="F:excinuclease ABC activity"/>
    <property type="evidence" value="ECO:0007669"/>
    <property type="project" value="InterPro"/>
</dbReference>
<proteinExistence type="predicted"/>
<dbReference type="Gene3D" id="3.30.420.340">
    <property type="entry name" value="UvrC, RNAse H endonuclease domain"/>
    <property type="match status" value="1"/>
</dbReference>
<dbReference type="GO" id="GO:0006289">
    <property type="term" value="P:nucleotide-excision repair"/>
    <property type="evidence" value="ECO:0007669"/>
    <property type="project" value="InterPro"/>
</dbReference>
<accession>Q7UPD6</accession>
<dbReference type="GO" id="GO:0009432">
    <property type="term" value="P:SOS response"/>
    <property type="evidence" value="ECO:0007669"/>
    <property type="project" value="UniProtKB-KW"/>
</dbReference>
<dbReference type="Pfam" id="PF08459">
    <property type="entry name" value="UvrC_RNaseH_dom"/>
    <property type="match status" value="1"/>
</dbReference>
<dbReference type="InterPro" id="IPR001943">
    <property type="entry name" value="UVR_dom"/>
</dbReference>
<dbReference type="RefSeq" id="WP_011121201.1">
    <property type="nucleotide sequence ID" value="NC_005027.1"/>
</dbReference>
<evidence type="ECO:0000256" key="6">
    <source>
        <dbReference type="ARBA" id="ARBA00023236"/>
    </source>
</evidence>
<protein>
    <submittedName>
        <fullName evidence="11">Excinuclease ABC subunit C</fullName>
    </submittedName>
</protein>
<dbReference type="Proteomes" id="UP000001025">
    <property type="component" value="Chromosome"/>
</dbReference>
<feature type="region of interest" description="Disordered" evidence="7">
    <location>
        <begin position="1"/>
        <end position="30"/>
    </location>
</feature>
<dbReference type="GO" id="GO:0006974">
    <property type="term" value="P:DNA damage response"/>
    <property type="evidence" value="ECO:0000318"/>
    <property type="project" value="GO_Central"/>
</dbReference>
<organism evidence="11 12">
    <name type="scientific">Rhodopirellula baltica (strain DSM 10527 / NCIMB 13988 / SH1)</name>
    <dbReference type="NCBI Taxonomy" id="243090"/>
    <lineage>
        <taxon>Bacteria</taxon>
        <taxon>Pseudomonadati</taxon>
        <taxon>Planctomycetota</taxon>
        <taxon>Planctomycetia</taxon>
        <taxon>Pirellulales</taxon>
        <taxon>Pirellulaceae</taxon>
        <taxon>Rhodopirellula</taxon>
    </lineage>
</organism>
<dbReference type="STRING" id="243090.RB7010"/>
<dbReference type="PATRIC" id="fig|243090.15.peg.3393"/>
<dbReference type="EMBL" id="BX294145">
    <property type="protein sequence ID" value="CAD75126.1"/>
    <property type="molecule type" value="Genomic_DNA"/>
</dbReference>
<evidence type="ECO:0000256" key="4">
    <source>
        <dbReference type="ARBA" id="ARBA00022881"/>
    </source>
</evidence>
<dbReference type="EnsemblBacteria" id="CAD75126">
    <property type="protein sequence ID" value="CAD75126"/>
    <property type="gene ID" value="RB7010"/>
</dbReference>
<dbReference type="CDD" id="cd10434">
    <property type="entry name" value="GIY-YIG_UvrC_Cho"/>
    <property type="match status" value="1"/>
</dbReference>
<keyword evidence="6" id="KW-0742">SOS response</keyword>
<dbReference type="PANTHER" id="PTHR30562:SF1">
    <property type="entry name" value="UVRABC SYSTEM PROTEIN C"/>
    <property type="match status" value="1"/>
</dbReference>
<dbReference type="Pfam" id="PF02151">
    <property type="entry name" value="UVR"/>
    <property type="match status" value="1"/>
</dbReference>
<dbReference type="SMART" id="SM00465">
    <property type="entry name" value="GIYc"/>
    <property type="match status" value="1"/>
</dbReference>
<dbReference type="InterPro" id="IPR000305">
    <property type="entry name" value="GIY-YIG_endonuc"/>
</dbReference>
<dbReference type="InterPro" id="IPR035901">
    <property type="entry name" value="GIY-YIG_endonuc_sf"/>
</dbReference>
<dbReference type="Gene3D" id="4.10.860.10">
    <property type="entry name" value="UVR domain"/>
    <property type="match status" value="1"/>
</dbReference>
<dbReference type="PROSITE" id="PS50151">
    <property type="entry name" value="UVR"/>
    <property type="match status" value="1"/>
</dbReference>
<keyword evidence="5" id="KW-0234">DNA repair</keyword>
<dbReference type="HOGENOM" id="CLU_014841_3_3_0"/>
<gene>
    <name evidence="11" type="primary">uvrC</name>
    <name evidence="11" type="ordered locus">RB7010</name>
</gene>
<dbReference type="FunFam" id="3.40.1440.10:FF:000001">
    <property type="entry name" value="UvrABC system protein C"/>
    <property type="match status" value="1"/>
</dbReference>
<evidence type="ECO:0000256" key="5">
    <source>
        <dbReference type="ARBA" id="ARBA00023204"/>
    </source>
</evidence>
<reference evidence="11 12" key="1">
    <citation type="journal article" date="2003" name="Proc. Natl. Acad. Sci. U.S.A.">
        <title>Complete genome sequence of the marine planctomycete Pirellula sp. strain 1.</title>
        <authorList>
            <person name="Gloeckner F.O."/>
            <person name="Kube M."/>
            <person name="Bauer M."/>
            <person name="Teeling H."/>
            <person name="Lombardot T."/>
            <person name="Ludwig W."/>
            <person name="Gade D."/>
            <person name="Beck A."/>
            <person name="Borzym K."/>
            <person name="Heitmann K."/>
            <person name="Rabus R."/>
            <person name="Schlesner H."/>
            <person name="Amann R."/>
            <person name="Reinhardt R."/>
        </authorList>
    </citation>
    <scope>NUCLEOTIDE SEQUENCE [LARGE SCALE GENOMIC DNA]</scope>
    <source>
        <strain evidence="12">DSM 10527 / NCIMB 13988 / SH1</strain>
    </source>
</reference>
<evidence type="ECO:0000313" key="11">
    <source>
        <dbReference type="EMBL" id="CAD75126.1"/>
    </source>
</evidence>
<evidence type="ECO:0000256" key="2">
    <source>
        <dbReference type="ARBA" id="ARBA00022763"/>
    </source>
</evidence>
<evidence type="ECO:0000259" key="8">
    <source>
        <dbReference type="PROSITE" id="PS50151"/>
    </source>
</evidence>
<evidence type="ECO:0000259" key="10">
    <source>
        <dbReference type="PROSITE" id="PS50165"/>
    </source>
</evidence>
<keyword evidence="2" id="KW-0227">DNA damage</keyword>
<dbReference type="InterPro" id="IPR050066">
    <property type="entry name" value="UvrABC_protein_C"/>
</dbReference>
<keyword evidence="4" id="KW-0267">Excision nuclease</keyword>
<dbReference type="InParanoid" id="Q7UPD6"/>
<evidence type="ECO:0000256" key="3">
    <source>
        <dbReference type="ARBA" id="ARBA00022769"/>
    </source>
</evidence>
<dbReference type="eggNOG" id="COG0322">
    <property type="taxonomic scope" value="Bacteria"/>
</dbReference>
<dbReference type="PROSITE" id="PS50165">
    <property type="entry name" value="UVRC"/>
    <property type="match status" value="1"/>
</dbReference>
<dbReference type="SUPFAM" id="SSF46600">
    <property type="entry name" value="C-terminal UvrC-binding domain of UvrB"/>
    <property type="match status" value="1"/>
</dbReference>
<dbReference type="OrthoDB" id="9804933at2"/>
<dbReference type="SUPFAM" id="SSF82771">
    <property type="entry name" value="GIY-YIG endonuclease"/>
    <property type="match status" value="1"/>
</dbReference>
<feature type="domain" description="GIY-YIG" evidence="9">
    <location>
        <begin position="54"/>
        <end position="133"/>
    </location>
</feature>
<dbReference type="GO" id="GO:0009380">
    <property type="term" value="C:excinuclease repair complex"/>
    <property type="evidence" value="ECO:0000318"/>
    <property type="project" value="GO_Central"/>
</dbReference>
<dbReference type="AlphaFoldDB" id="Q7UPD6"/>
<sequence>MNDRETEINEEPVDDGAAASDVEASSDTAVPSKVLQDFSQGFRQANRKVKTFPQSPGVYLMKDSAGVVIYVGKAKNLRSRASSYFLKAASEDARTADWIGDIADIDFVETESEVDALLMESRLIKDIQPRNNKELKDDKSFPYLMITTREEFPRVEVTREPPSKGVKLYGPFTSAGALRGAIQVMQRIFKFRTCSLDISESDERWQWFRPCLLASINQCTAPCNFRISKEDYRRDIKRLQTFLDGGKTKLLREMRGEMKAASKALDFERAAVLRDEINMIERLEERGELDTHAQPEVFYIDPQKGLAGLKKVLGLSETPRVIEGVDIAHLGGNETVASLVQFIDGLPFKPGYRRFRIQEVKGIDDFRSIYEVVSRRFRGLSDRQESFPDVLLIDGGKGQLNAAMAAFRDQDIQPPTVISLAKRDEEIFRPGISEPLKLSKNAFALRLLQYVRDESHRFAQHYHHILRSKSSLER</sequence>
<dbReference type="InterPro" id="IPR036876">
    <property type="entry name" value="UVR_dom_sf"/>
</dbReference>
<keyword evidence="3" id="KW-0228">DNA excision</keyword>
<evidence type="ECO:0000259" key="9">
    <source>
        <dbReference type="PROSITE" id="PS50164"/>
    </source>
</evidence>
<dbReference type="FunCoup" id="Q7UPD6">
    <property type="interactions" value="209"/>
</dbReference>
<dbReference type="PROSITE" id="PS50164">
    <property type="entry name" value="GIY_YIG"/>
    <property type="match status" value="1"/>
</dbReference>
<evidence type="ECO:0000256" key="1">
    <source>
        <dbReference type="ARBA" id="ARBA00022490"/>
    </source>
</evidence>
<dbReference type="InterPro" id="IPR001162">
    <property type="entry name" value="UvrC_RNase_H_dom"/>
</dbReference>
<dbReference type="FunFam" id="4.10.860.10:FF:000022">
    <property type="match status" value="1"/>
</dbReference>
<feature type="domain" description="UvrC family homology region profile" evidence="10">
    <location>
        <begin position="235"/>
        <end position="407"/>
    </location>
</feature>
<dbReference type="InterPro" id="IPR038476">
    <property type="entry name" value="UvrC_RNase_H_dom_sf"/>
</dbReference>
<feature type="domain" description="UVR" evidence="8">
    <location>
        <begin position="248"/>
        <end position="283"/>
    </location>
</feature>
<dbReference type="InterPro" id="IPR047296">
    <property type="entry name" value="GIY-YIG_UvrC_Cho"/>
</dbReference>